<feature type="transmembrane region" description="Helical" evidence="2">
    <location>
        <begin position="76"/>
        <end position="93"/>
    </location>
</feature>
<keyword evidence="4" id="KW-1185">Reference proteome</keyword>
<keyword evidence="2" id="KW-1133">Transmembrane helix</keyword>
<accession>A0A9P5NKJ8</accession>
<keyword evidence="2" id="KW-0472">Membrane</keyword>
<reference evidence="3" key="1">
    <citation type="submission" date="2020-11" db="EMBL/GenBank/DDBJ databases">
        <authorList>
            <consortium name="DOE Joint Genome Institute"/>
            <person name="Ahrendt S."/>
            <person name="Riley R."/>
            <person name="Andreopoulos W."/>
            <person name="LaButti K."/>
            <person name="Pangilinan J."/>
            <person name="Ruiz-duenas F.J."/>
            <person name="Barrasa J.M."/>
            <person name="Sanchez-Garcia M."/>
            <person name="Camarero S."/>
            <person name="Miyauchi S."/>
            <person name="Serrano A."/>
            <person name="Linde D."/>
            <person name="Babiker R."/>
            <person name="Drula E."/>
            <person name="Ayuso-Fernandez I."/>
            <person name="Pacheco R."/>
            <person name="Padilla G."/>
            <person name="Ferreira P."/>
            <person name="Barriuso J."/>
            <person name="Kellner H."/>
            <person name="Castanera R."/>
            <person name="Alfaro M."/>
            <person name="Ramirez L."/>
            <person name="Pisabarro A.G."/>
            <person name="Kuo A."/>
            <person name="Tritt A."/>
            <person name="Lipzen A."/>
            <person name="He G."/>
            <person name="Yan M."/>
            <person name="Ng V."/>
            <person name="Cullen D."/>
            <person name="Martin F."/>
            <person name="Rosso M.-N."/>
            <person name="Henrissat B."/>
            <person name="Hibbett D."/>
            <person name="Martinez A.T."/>
            <person name="Grigoriev I.V."/>
        </authorList>
    </citation>
    <scope>NUCLEOTIDE SEQUENCE</scope>
    <source>
        <strain evidence="3">AH 44721</strain>
    </source>
</reference>
<comment type="caution">
    <text evidence="3">The sequence shown here is derived from an EMBL/GenBank/DDBJ whole genome shotgun (WGS) entry which is preliminary data.</text>
</comment>
<organism evidence="3 4">
    <name type="scientific">Gymnopilus junonius</name>
    <name type="common">Spectacular rustgill mushroom</name>
    <name type="synonym">Gymnopilus spectabilis subsp. junonius</name>
    <dbReference type="NCBI Taxonomy" id="109634"/>
    <lineage>
        <taxon>Eukaryota</taxon>
        <taxon>Fungi</taxon>
        <taxon>Dikarya</taxon>
        <taxon>Basidiomycota</taxon>
        <taxon>Agaricomycotina</taxon>
        <taxon>Agaricomycetes</taxon>
        <taxon>Agaricomycetidae</taxon>
        <taxon>Agaricales</taxon>
        <taxon>Agaricineae</taxon>
        <taxon>Hymenogastraceae</taxon>
        <taxon>Gymnopilus</taxon>
    </lineage>
</organism>
<gene>
    <name evidence="3" type="ORF">CPB84DRAFT_1847343</name>
</gene>
<dbReference type="OrthoDB" id="2538110at2759"/>
<feature type="compositionally biased region" description="Basic and acidic residues" evidence="1">
    <location>
        <begin position="47"/>
        <end position="58"/>
    </location>
</feature>
<dbReference type="AlphaFoldDB" id="A0A9P5NKJ8"/>
<evidence type="ECO:0000256" key="1">
    <source>
        <dbReference type="SAM" id="MobiDB-lite"/>
    </source>
</evidence>
<evidence type="ECO:0000256" key="2">
    <source>
        <dbReference type="SAM" id="Phobius"/>
    </source>
</evidence>
<name>A0A9P5NKJ8_GYMJU</name>
<dbReference type="Proteomes" id="UP000724874">
    <property type="component" value="Unassembled WGS sequence"/>
</dbReference>
<feature type="region of interest" description="Disordered" evidence="1">
    <location>
        <begin position="1"/>
        <end position="58"/>
    </location>
</feature>
<evidence type="ECO:0000313" key="4">
    <source>
        <dbReference type="Proteomes" id="UP000724874"/>
    </source>
</evidence>
<evidence type="ECO:0000313" key="3">
    <source>
        <dbReference type="EMBL" id="KAF8900280.1"/>
    </source>
</evidence>
<dbReference type="EMBL" id="JADNYJ010000048">
    <property type="protein sequence ID" value="KAF8900280.1"/>
    <property type="molecule type" value="Genomic_DNA"/>
</dbReference>
<protein>
    <submittedName>
        <fullName evidence="3">Uncharacterized protein</fullName>
    </submittedName>
</protein>
<keyword evidence="2" id="KW-0812">Transmembrane</keyword>
<sequence length="281" mass="31320">MAPKYTPLPTDPAYSPTLRPDTPSYPPPYESSEEHPRLSFSQDIEEDAPRRGRVRREPLPAFDSDPRFRLPTPSPFARAGLLLFLFGMFYLAFTMRKAVWVAGGRGMNKDVPEVDPSPLTMLQALSLWPIHRIFRVTLYSLPFSTRSLDLLDWSLSKPPLSFLVFPPFVVAACTINIPYPTSITSLSNTSNFATQLSGSISSLAQTLPFDILGDIRLIPARTSSDLGGSLHWMSSHYGTAKGLDLIRWWKENFRSIQPSIYLKYTGSGESPPGLSSPPIQT</sequence>
<proteinExistence type="predicted"/>